<dbReference type="EMBL" id="JAGTJS010000018">
    <property type="protein sequence ID" value="KAH7243925.1"/>
    <property type="molecule type" value="Genomic_DNA"/>
</dbReference>
<dbReference type="SUPFAM" id="SSF54427">
    <property type="entry name" value="NTF2-like"/>
    <property type="match status" value="1"/>
</dbReference>
<sequence>MSSEFSETRLKVLRALLDQWWDVVAHMHDDSPPEAWKRMVSYLSPDCVIHGTSKPFYGHDGALEWMKQLLSFWRIEARTISIQGLDLGGMVLTTALEVSLVILGENIDFSEVVVVTFDKNDLIKDYKPYCDPAPILAIMERRKGNQADSSKRSSMEKHVLDRA</sequence>
<comment type="caution">
    <text evidence="2">The sequence shown here is derived from an EMBL/GenBank/DDBJ whole genome shotgun (WGS) entry which is preliminary data.</text>
</comment>
<evidence type="ECO:0000313" key="2">
    <source>
        <dbReference type="EMBL" id="KAH7243925.1"/>
    </source>
</evidence>
<evidence type="ECO:0000256" key="1">
    <source>
        <dbReference type="SAM" id="MobiDB-lite"/>
    </source>
</evidence>
<protein>
    <recommendedName>
        <fullName evidence="4">SnoaL-like domain-containing protein</fullName>
    </recommendedName>
</protein>
<evidence type="ECO:0008006" key="4">
    <source>
        <dbReference type="Google" id="ProtNLM"/>
    </source>
</evidence>
<feature type="region of interest" description="Disordered" evidence="1">
    <location>
        <begin position="142"/>
        <end position="163"/>
    </location>
</feature>
<accession>A0A9P9GR17</accession>
<reference evidence="2" key="1">
    <citation type="journal article" date="2021" name="Nat. Commun.">
        <title>Genetic determinants of endophytism in the Arabidopsis root mycobiome.</title>
        <authorList>
            <person name="Mesny F."/>
            <person name="Miyauchi S."/>
            <person name="Thiergart T."/>
            <person name="Pickel B."/>
            <person name="Atanasova L."/>
            <person name="Karlsson M."/>
            <person name="Huettel B."/>
            <person name="Barry K.W."/>
            <person name="Haridas S."/>
            <person name="Chen C."/>
            <person name="Bauer D."/>
            <person name="Andreopoulos W."/>
            <person name="Pangilinan J."/>
            <person name="LaButti K."/>
            <person name="Riley R."/>
            <person name="Lipzen A."/>
            <person name="Clum A."/>
            <person name="Drula E."/>
            <person name="Henrissat B."/>
            <person name="Kohler A."/>
            <person name="Grigoriev I.V."/>
            <person name="Martin F.M."/>
            <person name="Hacquard S."/>
        </authorList>
    </citation>
    <scope>NUCLEOTIDE SEQUENCE</scope>
    <source>
        <strain evidence="2">FSSC 5 MPI-SDFR-AT-0091</strain>
    </source>
</reference>
<dbReference type="Proteomes" id="UP000736672">
    <property type="component" value="Unassembled WGS sequence"/>
</dbReference>
<organism evidence="2 3">
    <name type="scientific">Fusarium solani</name>
    <name type="common">Filamentous fungus</name>
    <dbReference type="NCBI Taxonomy" id="169388"/>
    <lineage>
        <taxon>Eukaryota</taxon>
        <taxon>Fungi</taxon>
        <taxon>Dikarya</taxon>
        <taxon>Ascomycota</taxon>
        <taxon>Pezizomycotina</taxon>
        <taxon>Sordariomycetes</taxon>
        <taxon>Hypocreomycetidae</taxon>
        <taxon>Hypocreales</taxon>
        <taxon>Nectriaceae</taxon>
        <taxon>Fusarium</taxon>
        <taxon>Fusarium solani species complex</taxon>
    </lineage>
</organism>
<dbReference type="InterPro" id="IPR032710">
    <property type="entry name" value="NTF2-like_dom_sf"/>
</dbReference>
<dbReference type="Gene3D" id="3.10.450.50">
    <property type="match status" value="1"/>
</dbReference>
<keyword evidence="3" id="KW-1185">Reference proteome</keyword>
<evidence type="ECO:0000313" key="3">
    <source>
        <dbReference type="Proteomes" id="UP000736672"/>
    </source>
</evidence>
<gene>
    <name evidence="2" type="ORF">B0J15DRAFT_552782</name>
</gene>
<proteinExistence type="predicted"/>
<dbReference type="OrthoDB" id="3775006at2759"/>
<dbReference type="AlphaFoldDB" id="A0A9P9GR17"/>
<name>A0A9P9GR17_FUSSL</name>